<name>A0A1I6V7I6_9RHOB</name>
<dbReference type="PANTHER" id="PTHR21666:SF270">
    <property type="entry name" value="MUREIN HYDROLASE ACTIVATOR ENVC"/>
    <property type="match status" value="1"/>
</dbReference>
<dbReference type="InterPro" id="IPR050570">
    <property type="entry name" value="Cell_wall_metabolism_enzyme"/>
</dbReference>
<dbReference type="Gene3D" id="2.70.70.10">
    <property type="entry name" value="Glucose Permease (Domain IIA)"/>
    <property type="match status" value="1"/>
</dbReference>
<dbReference type="STRING" id="311180.SAMN04488050_11036"/>
<organism evidence="2 3">
    <name type="scientific">Alloyangia pacifica</name>
    <dbReference type="NCBI Taxonomy" id="311180"/>
    <lineage>
        <taxon>Bacteria</taxon>
        <taxon>Pseudomonadati</taxon>
        <taxon>Pseudomonadota</taxon>
        <taxon>Alphaproteobacteria</taxon>
        <taxon>Rhodobacterales</taxon>
        <taxon>Roseobacteraceae</taxon>
        <taxon>Alloyangia</taxon>
    </lineage>
</organism>
<feature type="domain" description="M23ase beta-sheet core" evidence="1">
    <location>
        <begin position="54"/>
        <end position="170"/>
    </location>
</feature>
<evidence type="ECO:0000259" key="1">
    <source>
        <dbReference type="Pfam" id="PF01551"/>
    </source>
</evidence>
<dbReference type="GO" id="GO:0004222">
    <property type="term" value="F:metalloendopeptidase activity"/>
    <property type="evidence" value="ECO:0007669"/>
    <property type="project" value="TreeGrafter"/>
</dbReference>
<accession>A0A1I6V7I6</accession>
<dbReference type="AlphaFoldDB" id="A0A1I6V7I6"/>
<dbReference type="OrthoDB" id="5489603at2"/>
<dbReference type="CDD" id="cd12797">
    <property type="entry name" value="M23_peptidase"/>
    <property type="match status" value="1"/>
</dbReference>
<evidence type="ECO:0000313" key="3">
    <source>
        <dbReference type="Proteomes" id="UP000199392"/>
    </source>
</evidence>
<dbReference type="InterPro" id="IPR011055">
    <property type="entry name" value="Dup_hybrid_motif"/>
</dbReference>
<reference evidence="3" key="1">
    <citation type="submission" date="2016-10" db="EMBL/GenBank/DDBJ databases">
        <authorList>
            <person name="Varghese N."/>
            <person name="Submissions S."/>
        </authorList>
    </citation>
    <scope>NUCLEOTIDE SEQUENCE [LARGE SCALE GENOMIC DNA]</scope>
    <source>
        <strain evidence="3">DSM 26894</strain>
    </source>
</reference>
<proteinExistence type="predicted"/>
<protein>
    <submittedName>
        <fullName evidence="2">Peptidase family M23</fullName>
    </submittedName>
</protein>
<dbReference type="SUPFAM" id="SSF51261">
    <property type="entry name" value="Duplicated hybrid motif"/>
    <property type="match status" value="1"/>
</dbReference>
<dbReference type="Pfam" id="PF01551">
    <property type="entry name" value="Peptidase_M23"/>
    <property type="match status" value="1"/>
</dbReference>
<dbReference type="Proteomes" id="UP000199392">
    <property type="component" value="Unassembled WGS sequence"/>
</dbReference>
<dbReference type="EMBL" id="FOZW01000010">
    <property type="protein sequence ID" value="SFT09673.1"/>
    <property type="molecule type" value="Genomic_DNA"/>
</dbReference>
<evidence type="ECO:0000313" key="2">
    <source>
        <dbReference type="EMBL" id="SFT09673.1"/>
    </source>
</evidence>
<dbReference type="InterPro" id="IPR016047">
    <property type="entry name" value="M23ase_b-sheet_dom"/>
</dbReference>
<sequence>MLSAAPVAAESFRLGLPLDCTLGEDCFIEDYVDHEPAPGAQKDFACAFNSRDGHKGTDIALLDFDRIAEGVAVRAAAPGRILRARDGMADDPNMTGVTEQNACGNAVLVDHGGGWQTLYCHMREGSVADVITPGMDVEAGTQLGLVGLSGQTNHPHLHLAVMKDGKIVDPFAPDAGAACGTEQETLWAEPPTYYRTGLMTAGFSTSIPSLDAVRSGAARVTRAERNAALVVYAHVAYGETGDLLTVSGRGPDGEVFRKEIVLEQPQVSLVQAFGRKPPPGGWPAGDYVGEVLLTRDGIVIAHRFADVTVH</sequence>
<gene>
    <name evidence="2" type="ORF">SAMN04488050_11036</name>
</gene>
<dbReference type="PANTHER" id="PTHR21666">
    <property type="entry name" value="PEPTIDASE-RELATED"/>
    <property type="match status" value="1"/>
</dbReference>
<keyword evidence="3" id="KW-1185">Reference proteome</keyword>